<feature type="transmembrane region" description="Helical" evidence="1">
    <location>
        <begin position="953"/>
        <end position="979"/>
    </location>
</feature>
<keyword evidence="1" id="KW-0812">Transmembrane</keyword>
<dbReference type="InterPro" id="IPR001036">
    <property type="entry name" value="Acrflvin-R"/>
</dbReference>
<dbReference type="EMBL" id="JAHOPB010000004">
    <property type="protein sequence ID" value="MBU8877339.1"/>
    <property type="molecule type" value="Genomic_DNA"/>
</dbReference>
<feature type="transmembrane region" description="Helical" evidence="1">
    <location>
        <begin position="462"/>
        <end position="480"/>
    </location>
</feature>
<dbReference type="PANTHER" id="PTHR32063:SF14">
    <property type="entry name" value="BLL4319 PROTEIN"/>
    <property type="match status" value="1"/>
</dbReference>
<comment type="caution">
    <text evidence="2">The sequence shown here is derived from an EMBL/GenBank/DDBJ whole genome shotgun (WGS) entry which is preliminary data.</text>
</comment>
<organism evidence="2 3">
    <name type="scientific">Reyranella humidisoli</name>
    <dbReference type="NCBI Taxonomy" id="2849149"/>
    <lineage>
        <taxon>Bacteria</taxon>
        <taxon>Pseudomonadati</taxon>
        <taxon>Pseudomonadota</taxon>
        <taxon>Alphaproteobacteria</taxon>
        <taxon>Hyphomicrobiales</taxon>
        <taxon>Reyranellaceae</taxon>
        <taxon>Reyranella</taxon>
    </lineage>
</organism>
<evidence type="ECO:0000256" key="1">
    <source>
        <dbReference type="SAM" id="Phobius"/>
    </source>
</evidence>
<feature type="transmembrane region" description="Helical" evidence="1">
    <location>
        <begin position="526"/>
        <end position="547"/>
    </location>
</feature>
<name>A0ABS6ITH5_9HYPH</name>
<keyword evidence="1" id="KW-0472">Membrane</keyword>
<feature type="transmembrane region" description="Helical" evidence="1">
    <location>
        <begin position="430"/>
        <end position="450"/>
    </location>
</feature>
<feature type="transmembrane region" description="Helical" evidence="1">
    <location>
        <begin position="385"/>
        <end position="409"/>
    </location>
</feature>
<protein>
    <submittedName>
        <fullName evidence="2">Efflux RND transporter permease subunit</fullName>
    </submittedName>
</protein>
<sequence length="1031" mass="110154">MKFTDIFIRRPVLACVVSLLILVVGLRAISALPVLQYPRTENAVVTVTTTYYGADPDVIAGFITTPLEQAIAQANGIDYMTSTSQSGVSTITVYLRLNYDSSKALTEINTKVSSVLNRLPPGTQQPVLTVKIGQTIDAMYIGFNSTELAPNQITDYLVRVVQPKLQAVEGVQTAELLGAKNFALRAWLDPQKLAAYGLTAADVSQALTANDYIAGLGTTKGQMVQVTLKASTALSSLEEFRNLVLKQDKGAIVRLSDVANVTLGSDDYESEVSFDGQKAVYIGIQVAPAANLLDVIAGVRKIFPEIQAQLPQGLNGQIIYDSTEFVNSSIEEVIRTLIEALVIVTLVVFAFLGSVRSVIIPVIAIPLSLIGTFAMMAAFGFSINLLTLLALVLAIGLVVDDAIIVVENVNRHLEEGQKPFPAAIQAARELGGPIIAMTVVLIAVYVPIGFQRGLTGALFTEFAFTLVGAVTISAIVALTLSPMMCSRMLKPHTENDRGLEARLIRGIDRVFDSLRRGYSRWLTGSLNYLPVTAVFAVLVLGSIVFLYSATSSELAPQEDQGVIIAFATSAPNSTIDQRQIYSREIYKIGAGHPETDHVFQLDVPGQSIAGYVLKPWDQRAMTSNQLQPIVQQQLAGIAGAQVVAFQPPPLPGSTGLPIQFVINTTGGFDALNDVAQKFLQEALATGRFIFLNTDLKIDAPQATVVIDREKAAQLGLKMSDIGGALGSMLGGGYVNYFALDGRSYKVIPQVQQSSRQNIDQILDYHIKAADGSSVPLSTVAKIVTKAIPQSLNHFQQLNSATIQGVAFPGVSQAEALETLKELAQRTLPQGYSIDYGGASRQYIQETGGFIVTFGFALIIIYLSLAALFESFRDPLIILFSVPMSIAGALIFLMALSTIGMPGATLNIYTQVGLVTLMGLISKHGILIVEVANELQEAGKSRREAILEAASIRLRPILMTTAAMVLGVVPLIVATGAGALSRFSMGLVIASGLAVGTLFTLFVVPAVYVMLAADHSKKRGDEPLTGVPAAGD</sequence>
<dbReference type="Proteomes" id="UP000727907">
    <property type="component" value="Unassembled WGS sequence"/>
</dbReference>
<feature type="transmembrane region" description="Helical" evidence="1">
    <location>
        <begin position="848"/>
        <end position="868"/>
    </location>
</feature>
<reference evidence="2 3" key="1">
    <citation type="submission" date="2021-06" db="EMBL/GenBank/DDBJ databases">
        <authorList>
            <person name="Lee D.H."/>
        </authorList>
    </citation>
    <scope>NUCLEOTIDE SEQUENCE [LARGE SCALE GENOMIC DNA]</scope>
    <source>
        <strain evidence="2 3">MMS21-HV4-11</strain>
    </source>
</reference>
<dbReference type="Pfam" id="PF00873">
    <property type="entry name" value="ACR_tran"/>
    <property type="match status" value="1"/>
</dbReference>
<proteinExistence type="predicted"/>
<feature type="transmembrane region" description="Helical" evidence="1">
    <location>
        <begin position="985"/>
        <end position="1010"/>
    </location>
</feature>
<dbReference type="RefSeq" id="WP_216967117.1">
    <property type="nucleotide sequence ID" value="NZ_JAHOPB010000004.1"/>
</dbReference>
<gene>
    <name evidence="2" type="ORF">KQ910_26470</name>
</gene>
<dbReference type="PANTHER" id="PTHR32063">
    <property type="match status" value="1"/>
</dbReference>
<keyword evidence="3" id="KW-1185">Reference proteome</keyword>
<feature type="transmembrane region" description="Helical" evidence="1">
    <location>
        <begin position="333"/>
        <end position="352"/>
    </location>
</feature>
<accession>A0ABS6ITH5</accession>
<evidence type="ECO:0000313" key="2">
    <source>
        <dbReference type="EMBL" id="MBU8877339.1"/>
    </source>
</evidence>
<feature type="transmembrane region" description="Helical" evidence="1">
    <location>
        <begin position="907"/>
        <end position="932"/>
    </location>
</feature>
<evidence type="ECO:0000313" key="3">
    <source>
        <dbReference type="Proteomes" id="UP000727907"/>
    </source>
</evidence>
<feature type="transmembrane region" description="Helical" evidence="1">
    <location>
        <begin position="359"/>
        <end position="379"/>
    </location>
</feature>
<feature type="transmembrane region" description="Helical" evidence="1">
    <location>
        <begin position="875"/>
        <end position="895"/>
    </location>
</feature>
<keyword evidence="1" id="KW-1133">Transmembrane helix</keyword>